<dbReference type="Proteomes" id="UP000785679">
    <property type="component" value="Unassembled WGS sequence"/>
</dbReference>
<proteinExistence type="predicted"/>
<keyword evidence="2" id="KW-1185">Reference proteome</keyword>
<comment type="caution">
    <text evidence="1">The sequence shown here is derived from an EMBL/GenBank/DDBJ whole genome shotgun (WGS) entry which is preliminary data.</text>
</comment>
<protein>
    <submittedName>
        <fullName evidence="1">Uncharacterized protein</fullName>
    </submittedName>
</protein>
<evidence type="ECO:0000313" key="1">
    <source>
        <dbReference type="EMBL" id="TNV79335.1"/>
    </source>
</evidence>
<evidence type="ECO:0000313" key="2">
    <source>
        <dbReference type="Proteomes" id="UP000785679"/>
    </source>
</evidence>
<accession>A0A8J8NRR5</accession>
<name>A0A8J8NRR5_HALGN</name>
<organism evidence="1 2">
    <name type="scientific">Halteria grandinella</name>
    <dbReference type="NCBI Taxonomy" id="5974"/>
    <lineage>
        <taxon>Eukaryota</taxon>
        <taxon>Sar</taxon>
        <taxon>Alveolata</taxon>
        <taxon>Ciliophora</taxon>
        <taxon>Intramacronucleata</taxon>
        <taxon>Spirotrichea</taxon>
        <taxon>Stichotrichia</taxon>
        <taxon>Sporadotrichida</taxon>
        <taxon>Halteriidae</taxon>
        <taxon>Halteria</taxon>
    </lineage>
</organism>
<dbReference type="EMBL" id="RRYP01009050">
    <property type="protein sequence ID" value="TNV79335.1"/>
    <property type="molecule type" value="Genomic_DNA"/>
</dbReference>
<reference evidence="1" key="1">
    <citation type="submission" date="2019-06" db="EMBL/GenBank/DDBJ databases">
        <authorList>
            <person name="Zheng W."/>
        </authorList>
    </citation>
    <scope>NUCLEOTIDE SEQUENCE</scope>
    <source>
        <strain evidence="1">QDHG01</strain>
    </source>
</reference>
<dbReference type="AlphaFoldDB" id="A0A8J8NRR5"/>
<gene>
    <name evidence="1" type="ORF">FGO68_gene13000</name>
</gene>
<sequence length="362" mass="42322">MCILKEFSKSLKKVYIKGPKLNIRGLQYILKDLPPSVSQIGLKFLYFDREIATTKYNIKKLKLEDMYNSQLPNILSLFTVTEKLKLNQSFLYDSNIVKYLNQIDTKEIVINVDIEKLPRIKNIFSALIRNNVFIRCSSSNYTKDIDWAFSHMKPKQLNKLWQISHVPYFDRNPSIIFPGAMGKCKRKQVNWTNSFSFDLENIQIQPDNVTQELNLYGENVITLAKLALKYCLRLRKLEICLAKKQIYIWKLIDIQTTWLEEINILNSSVNDHNFVDQLISKNQETLRCLRLNQCVGFDLSIIKHFKILTNLIIVNCQNLSNRETIATLTNLEALDTDDEVILQTARANNIIYRRGGFQKVIW</sequence>